<dbReference type="Gene3D" id="2.180.10.10">
    <property type="entry name" value="RHS repeat-associated core"/>
    <property type="match status" value="1"/>
</dbReference>
<proteinExistence type="predicted"/>
<dbReference type="Proteomes" id="UP000325779">
    <property type="component" value="Unassembled WGS sequence"/>
</dbReference>
<accession>A0ABD7VIN1</accession>
<organism evidence="1 2">
    <name type="scientific">Pseudomonas fluorescens</name>
    <dbReference type="NCBI Taxonomy" id="294"/>
    <lineage>
        <taxon>Bacteria</taxon>
        <taxon>Pseudomonadati</taxon>
        <taxon>Pseudomonadota</taxon>
        <taxon>Gammaproteobacteria</taxon>
        <taxon>Pseudomonadales</taxon>
        <taxon>Pseudomonadaceae</taxon>
        <taxon>Pseudomonas</taxon>
    </lineage>
</organism>
<dbReference type="EMBL" id="CABVIJ010000016">
    <property type="protein sequence ID" value="VVP15276.1"/>
    <property type="molecule type" value="Genomic_DNA"/>
</dbReference>
<dbReference type="PANTHER" id="PTHR32305:SF15">
    <property type="entry name" value="PROTEIN RHSA-RELATED"/>
    <property type="match status" value="1"/>
</dbReference>
<dbReference type="AlphaFoldDB" id="A0ABD7VIN1"/>
<evidence type="ECO:0000313" key="2">
    <source>
        <dbReference type="Proteomes" id="UP000325779"/>
    </source>
</evidence>
<dbReference type="InterPro" id="IPR050708">
    <property type="entry name" value="T6SS_VgrG/RHS"/>
</dbReference>
<dbReference type="RefSeq" id="WP_150597481.1">
    <property type="nucleotide sequence ID" value="NZ_CABVIJ010000016.1"/>
</dbReference>
<dbReference type="NCBIfam" id="TIGR03696">
    <property type="entry name" value="Rhs_assc_core"/>
    <property type="match status" value="1"/>
</dbReference>
<comment type="caution">
    <text evidence="1">The sequence shown here is derived from an EMBL/GenBank/DDBJ whole genome shotgun (WGS) entry which is preliminary data.</text>
</comment>
<dbReference type="PANTHER" id="PTHR32305">
    <property type="match status" value="1"/>
</dbReference>
<gene>
    <name evidence="1" type="ORF">PS732_03583</name>
</gene>
<evidence type="ECO:0000313" key="1">
    <source>
        <dbReference type="EMBL" id="VVP15276.1"/>
    </source>
</evidence>
<protein>
    <submittedName>
        <fullName evidence="1">Uncharacterized protein</fullName>
    </submittedName>
</protein>
<reference evidence="1 2" key="1">
    <citation type="submission" date="2019-09" db="EMBL/GenBank/DDBJ databases">
        <authorList>
            <person name="Chandra G."/>
            <person name="Truman W A."/>
        </authorList>
    </citation>
    <scope>NUCLEOTIDE SEQUENCE [LARGE SCALE GENOMIC DNA]</scope>
    <source>
        <strain evidence="1">PS732</strain>
    </source>
</reference>
<dbReference type="InterPro" id="IPR022385">
    <property type="entry name" value="Rhs_assc_core"/>
</dbReference>
<name>A0ABD7VIN1_PSEFL</name>
<sequence>MNVHSRTPTLSAHDPRGLPVRRVDYWRTEVDKPVQTRVNRTLHDVAGRAVAQWDPRLWSLHMSDPQTPANLTSVYLLNGQMLRSDSVDAGMQIVLHGVGAHVLFDWDSRGTRRETQYDLLLRPLAVYEEGESQPRLCVERFMYGQPETADPTRNQLGQLLRHDDPAGSLLFETFSISGQCSENNRHFTPQPVIPDWPEPIDERARLLEPGEGATTQWRFGPQGQVIEQVDARGHRHFSEFTLDGRLRARHLQLKHQARPRTLVSAIAHNADGQVTQESAGNGVLTALTYRPEDGRLLERSAVKANGAALQLLRYEYDRVGNVLSIEDKALPIRYFANQRIDPVSRFTYDSLYQLSEATGWEAGAASQGPESLDRNDPAALSNYRQRYRYDESGNLLELKHVGMRSGRKLKAARCSNRCLPYRNDVPPTEEQIAAAFDPRGNLRALEAGRSLTWDLRNALRSITPVERASGLNDIEQYVYDGGGQRVRKTRSLQTNSRGVVGEVRYLPGLELRSERGSAEQLQVISAEGGLNVVHVLHWDSAPPTGANDLYRYSHTDHLGSTSLELGEDARIISQETFHPFGETAWSKDSEVSYKTLRYSGKERDATGLYYYGFRYYIPWLQRWVNPDPAGAVDGLNLFRMVRNSPINRQDENGTNSYDVLNQQESYAKKRSIEIIAQGLDSFPAKERDATSEALKLGLDWVTNAEKALSQPSLSLSTRKILTMMFDEQDFSSARDEDSFTSLLLADMRDLKSFMTKLANERSQRIFLVDQMPGMEAMSFNTINDGSFIWMSRSYIERSHRVSYTRTVVHEAAHAMRTHQDPNFVADFMYLNFGDEWNTASEEDMKDYVLLGRLDSAESMRVAPDESKFNPRVLGQYKNAVNTGLEKLGKGPATSPRKRADAYIGHVKVRQNVARRNADSVAVFAMQFGR</sequence>